<name>A0AAE0IYY0_9PEZI</name>
<sequence>MALTKTTLGMVPPAAKMPLSRRRRPAPCYFLALFPGAGKDEPPLSSFPHRILSRDQTVRGLCVGGNPGAELLIIMDHALRPSLVQALAVPSRLSHRGRPFRSSPCFVARVAGGRRKCSSRRRGVRVSPGLVTCVLRRRSQKGCHGLVEWKMENGPVCPFRSRESVMSFLMPATD</sequence>
<evidence type="ECO:0000313" key="2">
    <source>
        <dbReference type="Proteomes" id="UP001286456"/>
    </source>
</evidence>
<comment type="caution">
    <text evidence="1">The sequence shown here is derived from an EMBL/GenBank/DDBJ whole genome shotgun (WGS) entry which is preliminary data.</text>
</comment>
<dbReference type="AlphaFoldDB" id="A0AAE0IYY0"/>
<accession>A0AAE0IYY0</accession>
<dbReference type="EMBL" id="JAUEPO010000002">
    <property type="protein sequence ID" value="KAK3333111.1"/>
    <property type="molecule type" value="Genomic_DNA"/>
</dbReference>
<organism evidence="1 2">
    <name type="scientific">Cercophora scortea</name>
    <dbReference type="NCBI Taxonomy" id="314031"/>
    <lineage>
        <taxon>Eukaryota</taxon>
        <taxon>Fungi</taxon>
        <taxon>Dikarya</taxon>
        <taxon>Ascomycota</taxon>
        <taxon>Pezizomycotina</taxon>
        <taxon>Sordariomycetes</taxon>
        <taxon>Sordariomycetidae</taxon>
        <taxon>Sordariales</taxon>
        <taxon>Lasiosphaeriaceae</taxon>
        <taxon>Cercophora</taxon>
    </lineage>
</organism>
<reference evidence="1" key="2">
    <citation type="submission" date="2023-06" db="EMBL/GenBank/DDBJ databases">
        <authorList>
            <consortium name="Lawrence Berkeley National Laboratory"/>
            <person name="Haridas S."/>
            <person name="Hensen N."/>
            <person name="Bonometti L."/>
            <person name="Westerberg I."/>
            <person name="Brannstrom I.O."/>
            <person name="Guillou S."/>
            <person name="Cros-Aarteil S."/>
            <person name="Calhoun S."/>
            <person name="Kuo A."/>
            <person name="Mondo S."/>
            <person name="Pangilinan J."/>
            <person name="Riley R."/>
            <person name="Labutti K."/>
            <person name="Andreopoulos B."/>
            <person name="Lipzen A."/>
            <person name="Chen C."/>
            <person name="Yanf M."/>
            <person name="Daum C."/>
            <person name="Ng V."/>
            <person name="Clum A."/>
            <person name="Steindorff A."/>
            <person name="Ohm R."/>
            <person name="Martin F."/>
            <person name="Silar P."/>
            <person name="Natvig D."/>
            <person name="Lalanne C."/>
            <person name="Gautier V."/>
            <person name="Ament-Velasquez S.L."/>
            <person name="Kruys A."/>
            <person name="Hutchinson M.I."/>
            <person name="Powell A.J."/>
            <person name="Barry K."/>
            <person name="Miller A.N."/>
            <person name="Grigoriev I.V."/>
            <person name="Debuchy R."/>
            <person name="Gladieux P."/>
            <person name="Thoren M.H."/>
            <person name="Johannesson H."/>
        </authorList>
    </citation>
    <scope>NUCLEOTIDE SEQUENCE</scope>
    <source>
        <strain evidence="1">SMH4131-1</strain>
    </source>
</reference>
<dbReference type="Proteomes" id="UP001286456">
    <property type="component" value="Unassembled WGS sequence"/>
</dbReference>
<gene>
    <name evidence="1" type="ORF">B0T19DRAFT_116878</name>
</gene>
<proteinExistence type="predicted"/>
<evidence type="ECO:0000313" key="1">
    <source>
        <dbReference type="EMBL" id="KAK3333111.1"/>
    </source>
</evidence>
<keyword evidence="2" id="KW-1185">Reference proteome</keyword>
<reference evidence="1" key="1">
    <citation type="journal article" date="2023" name="Mol. Phylogenet. Evol.">
        <title>Genome-scale phylogeny and comparative genomics of the fungal order Sordariales.</title>
        <authorList>
            <person name="Hensen N."/>
            <person name="Bonometti L."/>
            <person name="Westerberg I."/>
            <person name="Brannstrom I.O."/>
            <person name="Guillou S."/>
            <person name="Cros-Aarteil S."/>
            <person name="Calhoun S."/>
            <person name="Haridas S."/>
            <person name="Kuo A."/>
            <person name="Mondo S."/>
            <person name="Pangilinan J."/>
            <person name="Riley R."/>
            <person name="LaButti K."/>
            <person name="Andreopoulos B."/>
            <person name="Lipzen A."/>
            <person name="Chen C."/>
            <person name="Yan M."/>
            <person name="Daum C."/>
            <person name="Ng V."/>
            <person name="Clum A."/>
            <person name="Steindorff A."/>
            <person name="Ohm R.A."/>
            <person name="Martin F."/>
            <person name="Silar P."/>
            <person name="Natvig D.O."/>
            <person name="Lalanne C."/>
            <person name="Gautier V."/>
            <person name="Ament-Velasquez S.L."/>
            <person name="Kruys A."/>
            <person name="Hutchinson M.I."/>
            <person name="Powell A.J."/>
            <person name="Barry K."/>
            <person name="Miller A.N."/>
            <person name="Grigoriev I.V."/>
            <person name="Debuchy R."/>
            <person name="Gladieux P."/>
            <person name="Hiltunen Thoren M."/>
            <person name="Johannesson H."/>
        </authorList>
    </citation>
    <scope>NUCLEOTIDE SEQUENCE</scope>
    <source>
        <strain evidence="1">SMH4131-1</strain>
    </source>
</reference>
<protein>
    <submittedName>
        <fullName evidence="1">Uncharacterized protein</fullName>
    </submittedName>
</protein>